<keyword evidence="1" id="KW-1133">Transmembrane helix</keyword>
<evidence type="ECO:0000256" key="1">
    <source>
        <dbReference type="SAM" id="Phobius"/>
    </source>
</evidence>
<keyword evidence="1" id="KW-0472">Membrane</keyword>
<dbReference type="EMBL" id="BAEM01000026">
    <property type="protein sequence ID" value="GAC09682.1"/>
    <property type="molecule type" value="Genomic_DNA"/>
</dbReference>
<dbReference type="Proteomes" id="UP000006320">
    <property type="component" value="Unassembled WGS sequence"/>
</dbReference>
<accession>A0AAV3UX55</accession>
<evidence type="ECO:0000313" key="2">
    <source>
        <dbReference type="EMBL" id="GAC09682.1"/>
    </source>
</evidence>
<dbReference type="AlphaFoldDB" id="A0AAV3UX55"/>
<gene>
    <name evidence="2" type="ORF">GCHA_1731</name>
</gene>
<proteinExistence type="predicted"/>
<organism evidence="2 3">
    <name type="scientific">Paraglaciecola chathamensis S18K6</name>
    <dbReference type="NCBI Taxonomy" id="1127672"/>
    <lineage>
        <taxon>Bacteria</taxon>
        <taxon>Pseudomonadati</taxon>
        <taxon>Pseudomonadota</taxon>
        <taxon>Gammaproteobacteria</taxon>
        <taxon>Alteromonadales</taxon>
        <taxon>Alteromonadaceae</taxon>
        <taxon>Paraglaciecola</taxon>
    </lineage>
</organism>
<protein>
    <submittedName>
        <fullName evidence="2">Uncharacterized protein</fullName>
    </submittedName>
</protein>
<feature type="transmembrane region" description="Helical" evidence="1">
    <location>
        <begin position="12"/>
        <end position="35"/>
    </location>
</feature>
<sequence>MHESFNLVNIHFSYLTILNSLSAAMWLNLVQIITFKN</sequence>
<reference evidence="2 3" key="1">
    <citation type="journal article" date="2017" name="Antonie Van Leeuwenhoek">
        <title>Rhizobium rhizosphaerae sp. nov., a novel species isolated from rice rhizosphere.</title>
        <authorList>
            <person name="Zhao J.J."/>
            <person name="Zhang J."/>
            <person name="Zhang R.J."/>
            <person name="Zhang C.W."/>
            <person name="Yin H.Q."/>
            <person name="Zhang X.X."/>
        </authorList>
    </citation>
    <scope>NUCLEOTIDE SEQUENCE [LARGE SCALE GENOMIC DNA]</scope>
    <source>
        <strain evidence="2 3">S18K6</strain>
    </source>
</reference>
<comment type="caution">
    <text evidence="2">The sequence shown here is derived from an EMBL/GenBank/DDBJ whole genome shotgun (WGS) entry which is preliminary data.</text>
</comment>
<name>A0AAV3UX55_9ALTE</name>
<evidence type="ECO:0000313" key="3">
    <source>
        <dbReference type="Proteomes" id="UP000006320"/>
    </source>
</evidence>
<keyword evidence="1" id="KW-0812">Transmembrane</keyword>